<evidence type="ECO:0000313" key="8">
    <source>
        <dbReference type="EMBL" id="KAF5838955.1"/>
    </source>
</evidence>
<evidence type="ECO:0000256" key="4">
    <source>
        <dbReference type="ARBA" id="ARBA00023136"/>
    </source>
</evidence>
<keyword evidence="2" id="KW-0256">Endoplasmic reticulum</keyword>
<keyword evidence="4 7" id="KW-0472">Membrane</keyword>
<dbReference type="EMBL" id="MU069560">
    <property type="protein sequence ID" value="KAF5838955.1"/>
    <property type="molecule type" value="Genomic_DNA"/>
</dbReference>
<evidence type="ECO:0000256" key="6">
    <source>
        <dbReference type="SAM" id="MobiDB-lite"/>
    </source>
</evidence>
<feature type="region of interest" description="Disordered" evidence="6">
    <location>
        <begin position="1"/>
        <end position="27"/>
    </location>
</feature>
<keyword evidence="5" id="KW-0968">Cytoplasmic vesicle</keyword>
<evidence type="ECO:0000256" key="1">
    <source>
        <dbReference type="ARBA" id="ARBA00022692"/>
    </source>
</evidence>
<name>A0ABQ7GWJ5_DUNSA</name>
<keyword evidence="1 7" id="KW-0812">Transmembrane</keyword>
<comment type="caution">
    <text evidence="8">The sequence shown here is derived from an EMBL/GenBank/DDBJ whole genome shotgun (WGS) entry which is preliminary data.</text>
</comment>
<evidence type="ECO:0000256" key="2">
    <source>
        <dbReference type="ARBA" id="ARBA00022824"/>
    </source>
</evidence>
<proteinExistence type="predicted"/>
<accession>A0ABQ7GWJ5</accession>
<dbReference type="PANTHER" id="PTHR31792">
    <property type="entry name" value="VACUOLAR ATPASE ASSEMBLY INTEGRAL MEMBRANE PROTEIN VMA21"/>
    <property type="match status" value="1"/>
</dbReference>
<feature type="transmembrane region" description="Helical" evidence="7">
    <location>
        <begin position="87"/>
        <end position="108"/>
    </location>
</feature>
<evidence type="ECO:0000313" key="9">
    <source>
        <dbReference type="Proteomes" id="UP000815325"/>
    </source>
</evidence>
<evidence type="ECO:0000256" key="7">
    <source>
        <dbReference type="SAM" id="Phobius"/>
    </source>
</evidence>
<keyword evidence="9" id="KW-1185">Reference proteome</keyword>
<feature type="transmembrane region" description="Helical" evidence="7">
    <location>
        <begin position="42"/>
        <end position="67"/>
    </location>
</feature>
<evidence type="ECO:0000256" key="5">
    <source>
        <dbReference type="ARBA" id="ARBA00023329"/>
    </source>
</evidence>
<dbReference type="PANTHER" id="PTHR31792:SF3">
    <property type="entry name" value="VACUOLAR ATPASE ASSEMBLY INTEGRAL MEMBRANE PROTEIN VMA21"/>
    <property type="match status" value="1"/>
</dbReference>
<dbReference type="InterPro" id="IPR019013">
    <property type="entry name" value="Vma21"/>
</dbReference>
<protein>
    <recommendedName>
        <fullName evidence="10">Vacuolar ATPase assembly integral membrane protein VMA21 homolog</fullName>
    </recommendedName>
</protein>
<evidence type="ECO:0000256" key="3">
    <source>
        <dbReference type="ARBA" id="ARBA00022989"/>
    </source>
</evidence>
<gene>
    <name evidence="8" type="ORF">DUNSADRAFT_1900</name>
</gene>
<keyword evidence="3 7" id="KW-1133">Transmembrane helix</keyword>
<evidence type="ECO:0008006" key="10">
    <source>
        <dbReference type="Google" id="ProtNLM"/>
    </source>
</evidence>
<dbReference type="Proteomes" id="UP000815325">
    <property type="component" value="Unassembled WGS sequence"/>
</dbReference>
<feature type="compositionally biased region" description="Low complexity" evidence="6">
    <location>
        <begin position="8"/>
        <end position="19"/>
    </location>
</feature>
<organism evidence="8 9">
    <name type="scientific">Dunaliella salina</name>
    <name type="common">Green alga</name>
    <name type="synonym">Protococcus salinus</name>
    <dbReference type="NCBI Taxonomy" id="3046"/>
    <lineage>
        <taxon>Eukaryota</taxon>
        <taxon>Viridiplantae</taxon>
        <taxon>Chlorophyta</taxon>
        <taxon>core chlorophytes</taxon>
        <taxon>Chlorophyceae</taxon>
        <taxon>CS clade</taxon>
        <taxon>Chlamydomonadales</taxon>
        <taxon>Dunaliellaceae</taxon>
        <taxon>Dunaliella</taxon>
    </lineage>
</organism>
<dbReference type="Pfam" id="PF09446">
    <property type="entry name" value="VMA21"/>
    <property type="match status" value="1"/>
</dbReference>
<sequence>MPKKDVKASQAAATSQDTAPKAQYPKPVDLRTKRDRTQFKSLLKLGFFSALMFCAPFAVFIASEYTYLDPLYKVTIGIPSPDKRTTVGGIAAVIVANIVVALFVLTAFNDGSDSQDGKEE</sequence>
<reference evidence="8" key="1">
    <citation type="submission" date="2017-08" db="EMBL/GenBank/DDBJ databases">
        <authorList>
            <person name="Polle J.E."/>
            <person name="Barry K."/>
            <person name="Cushman J."/>
            <person name="Schmutz J."/>
            <person name="Tran D."/>
            <person name="Hathwaick L.T."/>
            <person name="Yim W.C."/>
            <person name="Jenkins J."/>
            <person name="Mckie-Krisberg Z.M."/>
            <person name="Prochnik S."/>
            <person name="Lindquist E."/>
            <person name="Dockter R.B."/>
            <person name="Adam C."/>
            <person name="Molina H."/>
            <person name="Bunkerborg J."/>
            <person name="Jin E."/>
            <person name="Buchheim M."/>
            <person name="Magnuson J."/>
        </authorList>
    </citation>
    <scope>NUCLEOTIDE SEQUENCE</scope>
    <source>
        <strain evidence="8">CCAP 19/18</strain>
    </source>
</reference>